<evidence type="ECO:0000313" key="2">
    <source>
        <dbReference type="Proteomes" id="UP000315469"/>
    </source>
</evidence>
<keyword evidence="2" id="KW-1185">Reference proteome</keyword>
<dbReference type="EMBL" id="VHJB01000009">
    <property type="protein sequence ID" value="TPV45038.1"/>
    <property type="molecule type" value="Genomic_DNA"/>
</dbReference>
<sequence>MNKTYTRQTITLFDPLLSRIQAIADPKIEVLSGYPANCSAWLTVYYQRKSDKWSFEWYDRVGYRRPTSLGSVVDCLMREVTDRGASRQEHSMARRVMDELGFLEA</sequence>
<organism evidence="1 2">
    <name type="scientific">Pantoea eucalypti</name>
    <dbReference type="NCBI Taxonomy" id="470933"/>
    <lineage>
        <taxon>Bacteria</taxon>
        <taxon>Pseudomonadati</taxon>
        <taxon>Pseudomonadota</taxon>
        <taxon>Gammaproteobacteria</taxon>
        <taxon>Enterobacterales</taxon>
        <taxon>Erwiniaceae</taxon>
        <taxon>Pantoea</taxon>
    </lineage>
</organism>
<dbReference type="RefSeq" id="WP_003853915.1">
    <property type="nucleotide sequence ID" value="NZ_CP045720.1"/>
</dbReference>
<reference evidence="1 2" key="1">
    <citation type="submission" date="2019-06" db="EMBL/GenBank/DDBJ databases">
        <title>Taxogenomics and systematics of the genus Pantoea.</title>
        <authorList>
            <person name="Tambong J.T."/>
        </authorList>
    </citation>
    <scope>NUCLEOTIDE SEQUENCE [LARGE SCALE GENOMIC DNA]</scope>
    <source>
        <strain evidence="1 2">LMG 24197</strain>
    </source>
</reference>
<dbReference type="Proteomes" id="UP000315469">
    <property type="component" value="Unassembled WGS sequence"/>
</dbReference>
<evidence type="ECO:0000313" key="1">
    <source>
        <dbReference type="EMBL" id="TPV45038.1"/>
    </source>
</evidence>
<comment type="caution">
    <text evidence="1">The sequence shown here is derived from an EMBL/GenBank/DDBJ whole genome shotgun (WGS) entry which is preliminary data.</text>
</comment>
<dbReference type="GeneID" id="90520957"/>
<proteinExistence type="predicted"/>
<accession>A0ABY2ZPW2</accession>
<protein>
    <submittedName>
        <fullName evidence="1">Uncharacterized protein</fullName>
    </submittedName>
</protein>
<name>A0ABY2ZPW2_9GAMM</name>
<gene>
    <name evidence="1" type="ORF">FJW02_01100</name>
</gene>